<protein>
    <submittedName>
        <fullName evidence="1">Uncharacterized protein</fullName>
    </submittedName>
</protein>
<reference evidence="1" key="2">
    <citation type="submission" date="2023-02" db="EMBL/GenBank/DDBJ databases">
        <authorList>
            <person name="Rayyan A."/>
            <person name="Meyer T."/>
            <person name="Kyndt J.A."/>
        </authorList>
    </citation>
    <scope>NUCLEOTIDE SEQUENCE</scope>
    <source>
        <strain evidence="1">DSM 9987</strain>
    </source>
</reference>
<dbReference type="RefSeq" id="WP_272776405.1">
    <property type="nucleotide sequence ID" value="NZ_JAQQLI010000008.1"/>
</dbReference>
<comment type="caution">
    <text evidence="1">The sequence shown here is derived from an EMBL/GenBank/DDBJ whole genome shotgun (WGS) entry which is preliminary data.</text>
</comment>
<evidence type="ECO:0000313" key="2">
    <source>
        <dbReference type="Proteomes" id="UP001165652"/>
    </source>
</evidence>
<proteinExistence type="predicted"/>
<evidence type="ECO:0000313" key="1">
    <source>
        <dbReference type="EMBL" id="MDC7785567.1"/>
    </source>
</evidence>
<name>A0ABT5J7C9_RHOTP</name>
<reference evidence="1" key="1">
    <citation type="journal article" date="2023" name="Microbiol Resour">
        <title>Genome Sequences of Rhodoplanes serenus and Two Thermotolerant Strains, Rhodoplanes tepidamans and 'Rhodoplanes cryptolactis,' Further Refine the Genus.</title>
        <authorList>
            <person name="Rayyan A.A."/>
            <person name="Kyndt J.A."/>
        </authorList>
    </citation>
    <scope>NUCLEOTIDE SEQUENCE</scope>
    <source>
        <strain evidence="1">DSM 9987</strain>
    </source>
</reference>
<sequence>MTGEPDDLVLEHLRAIRGQTGRMADMMHTMSVETTAIRQHLAGVVTIQEHDHGGIAGIKARLDRIETRLDLVD</sequence>
<dbReference type="Proteomes" id="UP001165652">
    <property type="component" value="Unassembled WGS sequence"/>
</dbReference>
<organism evidence="1 2">
    <name type="scientific">Rhodoplanes tepidamans</name>
    <name type="common">Rhodoplanes cryptolactis</name>
    <dbReference type="NCBI Taxonomy" id="200616"/>
    <lineage>
        <taxon>Bacteria</taxon>
        <taxon>Pseudomonadati</taxon>
        <taxon>Pseudomonadota</taxon>
        <taxon>Alphaproteobacteria</taxon>
        <taxon>Hyphomicrobiales</taxon>
        <taxon>Nitrobacteraceae</taxon>
        <taxon>Rhodoplanes</taxon>
    </lineage>
</organism>
<keyword evidence="2" id="KW-1185">Reference proteome</keyword>
<dbReference type="EMBL" id="JAQQLI010000008">
    <property type="protein sequence ID" value="MDC7785567.1"/>
    <property type="molecule type" value="Genomic_DNA"/>
</dbReference>
<gene>
    <name evidence="1" type="ORF">PQJ73_07720</name>
</gene>
<accession>A0ABT5J7C9</accession>